<evidence type="ECO:0000313" key="1">
    <source>
        <dbReference type="EMBL" id="KKN76500.1"/>
    </source>
</evidence>
<protein>
    <submittedName>
        <fullName evidence="1">Uncharacterized protein</fullName>
    </submittedName>
</protein>
<reference evidence="1" key="1">
    <citation type="journal article" date="2015" name="Nature">
        <title>Complex archaea that bridge the gap between prokaryotes and eukaryotes.</title>
        <authorList>
            <person name="Spang A."/>
            <person name="Saw J.H."/>
            <person name="Jorgensen S.L."/>
            <person name="Zaremba-Niedzwiedzka K."/>
            <person name="Martijn J."/>
            <person name="Lind A.E."/>
            <person name="van Eijk R."/>
            <person name="Schleper C."/>
            <person name="Guy L."/>
            <person name="Ettema T.J."/>
        </authorList>
    </citation>
    <scope>NUCLEOTIDE SEQUENCE</scope>
</reference>
<accession>A0A0F9T5J1</accession>
<organism evidence="1">
    <name type="scientific">marine sediment metagenome</name>
    <dbReference type="NCBI Taxonomy" id="412755"/>
    <lineage>
        <taxon>unclassified sequences</taxon>
        <taxon>metagenomes</taxon>
        <taxon>ecological metagenomes</taxon>
    </lineage>
</organism>
<gene>
    <name evidence="1" type="ORF">LCGC14_0370090</name>
</gene>
<dbReference type="EMBL" id="LAZR01000295">
    <property type="protein sequence ID" value="KKN76500.1"/>
    <property type="molecule type" value="Genomic_DNA"/>
</dbReference>
<proteinExistence type="predicted"/>
<comment type="caution">
    <text evidence="1">The sequence shown here is derived from an EMBL/GenBank/DDBJ whole genome shotgun (WGS) entry which is preliminary data.</text>
</comment>
<name>A0A0F9T5J1_9ZZZZ</name>
<dbReference type="AlphaFoldDB" id="A0A0F9T5J1"/>
<sequence length="124" mass="14847">MHYHAEVYVRDTDNLQEQVARIMAPFKEREDGSYDKRRWWDWYVLDGRWRSVSGLPTTIKNAKDELTCFTLMIGECVLHQEVFVYNEEEPDKSYHRQLWDGKVKPILDSMGLTEGYLVTVDYHR</sequence>